<feature type="domain" description="Methyl-accepting transducer" evidence="3">
    <location>
        <begin position="88"/>
        <end position="317"/>
    </location>
</feature>
<reference evidence="4" key="1">
    <citation type="submission" date="2018-06" db="EMBL/GenBank/DDBJ databases">
        <authorList>
            <person name="Zhirakovskaya E."/>
        </authorList>
    </citation>
    <scope>NUCLEOTIDE SEQUENCE</scope>
</reference>
<dbReference type="GO" id="GO:0007165">
    <property type="term" value="P:signal transduction"/>
    <property type="evidence" value="ECO:0007669"/>
    <property type="project" value="InterPro"/>
</dbReference>
<organism evidence="4">
    <name type="scientific">hydrothermal vent metagenome</name>
    <dbReference type="NCBI Taxonomy" id="652676"/>
    <lineage>
        <taxon>unclassified sequences</taxon>
        <taxon>metagenomes</taxon>
        <taxon>ecological metagenomes</taxon>
    </lineage>
</organism>
<gene>
    <name evidence="4" type="ORF">MNBD_DELTA03-152</name>
</gene>
<dbReference type="EMBL" id="UOEX01000333">
    <property type="protein sequence ID" value="VAW40468.1"/>
    <property type="molecule type" value="Genomic_DNA"/>
</dbReference>
<feature type="non-terminal residue" evidence="4">
    <location>
        <position position="1"/>
    </location>
</feature>
<dbReference type="GO" id="GO:0006935">
    <property type="term" value="P:chemotaxis"/>
    <property type="evidence" value="ECO:0007669"/>
    <property type="project" value="UniProtKB-KW"/>
</dbReference>
<name>A0A3B0V9X1_9ZZZZ</name>
<keyword evidence="2" id="KW-0472">Membrane</keyword>
<dbReference type="InterPro" id="IPR051310">
    <property type="entry name" value="MCP_chemotaxis"/>
</dbReference>
<dbReference type="SUPFAM" id="SSF58104">
    <property type="entry name" value="Methyl-accepting chemotaxis protein (MCP) signaling domain"/>
    <property type="match status" value="1"/>
</dbReference>
<dbReference type="Gene3D" id="1.10.287.950">
    <property type="entry name" value="Methyl-accepting chemotaxis protein"/>
    <property type="match status" value="1"/>
</dbReference>
<dbReference type="InterPro" id="IPR004089">
    <property type="entry name" value="MCPsignal_dom"/>
</dbReference>
<dbReference type="InterPro" id="IPR054687">
    <property type="entry name" value="Two-CW_dom"/>
</dbReference>
<dbReference type="AlphaFoldDB" id="A0A3B0V9X1"/>
<evidence type="ECO:0000259" key="3">
    <source>
        <dbReference type="PROSITE" id="PS50111"/>
    </source>
</evidence>
<dbReference type="PANTHER" id="PTHR43531:SF11">
    <property type="entry name" value="METHYL-ACCEPTING CHEMOTAXIS PROTEIN 3"/>
    <property type="match status" value="1"/>
</dbReference>
<feature type="non-terminal residue" evidence="4">
    <location>
        <position position="416"/>
    </location>
</feature>
<dbReference type="PANTHER" id="PTHR43531">
    <property type="entry name" value="PROTEIN ICFG"/>
    <property type="match status" value="1"/>
</dbReference>
<accession>A0A3B0V9X1</accession>
<proteinExistence type="predicted"/>
<dbReference type="SMART" id="SM00283">
    <property type="entry name" value="MA"/>
    <property type="match status" value="1"/>
</dbReference>
<feature type="transmembrane region" description="Helical" evidence="2">
    <location>
        <begin position="48"/>
        <end position="71"/>
    </location>
</feature>
<feature type="transmembrane region" description="Helical" evidence="2">
    <location>
        <begin position="21"/>
        <end position="42"/>
    </location>
</feature>
<keyword evidence="2" id="KW-1133">Transmembrane helix</keyword>
<keyword evidence="1" id="KW-0145">Chemotaxis</keyword>
<evidence type="ECO:0000313" key="4">
    <source>
        <dbReference type="EMBL" id="VAW40468.1"/>
    </source>
</evidence>
<dbReference type="NCBIfam" id="NF045718">
    <property type="entry name" value="two_CW_domain"/>
    <property type="match status" value="1"/>
</dbReference>
<evidence type="ECO:0000256" key="1">
    <source>
        <dbReference type="ARBA" id="ARBA00022500"/>
    </source>
</evidence>
<dbReference type="GO" id="GO:0016020">
    <property type="term" value="C:membrane"/>
    <property type="evidence" value="ECO:0007669"/>
    <property type="project" value="InterPro"/>
</dbReference>
<keyword evidence="2" id="KW-0812">Transmembrane</keyword>
<keyword evidence="4" id="KW-0675">Receptor</keyword>
<dbReference type="PROSITE" id="PS50111">
    <property type="entry name" value="CHEMOTAXIS_TRANSDUC_2"/>
    <property type="match status" value="1"/>
</dbReference>
<evidence type="ECO:0000256" key="2">
    <source>
        <dbReference type="SAM" id="Phobius"/>
    </source>
</evidence>
<sequence length="416" mass="43715">KRDMIRCHNLSLGRRMALNSGMLVAFTIIIGAVSGLALRGMGGKALSFAWLVLALTTFIALIGGLLSWFNVRGASSVLDKIAMGIEENALQVAAAAGEVQAVSQTLAQNASEQAATVEQTSASLEEMTAMSRQTADLSAGSEVLMNENLEKSAQSLKSLVTLTRNMEEIEHDSGDIRAIINTIDSIAFQTNLLALNAAVEAARAGEAGAGFAVVADEVKNLAGRTAEAAQSTRELLDGNVAKISRSAEALKEVNDDFEHIITSATGIGDKTTAISQASAEQSRGIDEITTAATELDKITQNMSSTAINSADAADRLTSQSEEMGLMVGSLVSLVRGAGNDSGIVISAPKTKVTCWEMLNCPADRRDNCPAYPDKGGQCWTVTSTLCGGKEQGSYREKMAGCRKCNVYETAYSNKGG</sequence>
<protein>
    <submittedName>
        <fullName evidence="4">Methyl-accepting chemotaxis protein I (Serine chemoreceptor protein)</fullName>
    </submittedName>
</protein>
<dbReference type="Pfam" id="PF00015">
    <property type="entry name" value="MCPsignal"/>
    <property type="match status" value="1"/>
</dbReference>